<dbReference type="Proteomes" id="UP000887578">
    <property type="component" value="Unplaced"/>
</dbReference>
<organism evidence="2 3">
    <name type="scientific">Panagrolaimus davidi</name>
    <dbReference type="NCBI Taxonomy" id="227884"/>
    <lineage>
        <taxon>Eukaryota</taxon>
        <taxon>Metazoa</taxon>
        <taxon>Ecdysozoa</taxon>
        <taxon>Nematoda</taxon>
        <taxon>Chromadorea</taxon>
        <taxon>Rhabditida</taxon>
        <taxon>Tylenchina</taxon>
        <taxon>Panagrolaimomorpha</taxon>
        <taxon>Panagrolaimoidea</taxon>
        <taxon>Panagrolaimidae</taxon>
        <taxon>Panagrolaimus</taxon>
    </lineage>
</organism>
<accession>A0A914QE99</accession>
<protein>
    <submittedName>
        <fullName evidence="3">Uncharacterized protein</fullName>
    </submittedName>
</protein>
<reference evidence="3" key="1">
    <citation type="submission" date="2022-11" db="UniProtKB">
        <authorList>
            <consortium name="WormBaseParasite"/>
        </authorList>
    </citation>
    <scope>IDENTIFICATION</scope>
</reference>
<dbReference type="AlphaFoldDB" id="A0A914QE99"/>
<keyword evidence="2" id="KW-1185">Reference proteome</keyword>
<feature type="region of interest" description="Disordered" evidence="1">
    <location>
        <begin position="1"/>
        <end position="48"/>
    </location>
</feature>
<evidence type="ECO:0000313" key="3">
    <source>
        <dbReference type="WBParaSite" id="PDA_v2.g2770.t1"/>
    </source>
</evidence>
<sequence length="80" mass="8074">MPPLNGGIPSPSSSTTSSNFSANHSPLSPLSPLFGNNNSNNGSTMTFGNLDANSSAATLAALYMQALQLQTSIASTIISS</sequence>
<feature type="compositionally biased region" description="Low complexity" evidence="1">
    <location>
        <begin position="9"/>
        <end position="18"/>
    </location>
</feature>
<name>A0A914QE99_9BILA</name>
<evidence type="ECO:0000313" key="2">
    <source>
        <dbReference type="Proteomes" id="UP000887578"/>
    </source>
</evidence>
<dbReference type="WBParaSite" id="PDA_v2.g2770.t1">
    <property type="protein sequence ID" value="PDA_v2.g2770.t1"/>
    <property type="gene ID" value="PDA_v2.g2770"/>
</dbReference>
<proteinExistence type="predicted"/>
<evidence type="ECO:0000256" key="1">
    <source>
        <dbReference type="SAM" id="MobiDB-lite"/>
    </source>
</evidence>
<feature type="compositionally biased region" description="Low complexity" evidence="1">
    <location>
        <begin position="25"/>
        <end position="43"/>
    </location>
</feature>